<dbReference type="AlphaFoldDB" id="A0A1J5SET8"/>
<reference evidence="3" key="1">
    <citation type="submission" date="2016-10" db="EMBL/GenBank/DDBJ databases">
        <title>Sequence of Gallionella enrichment culture.</title>
        <authorList>
            <person name="Poehlein A."/>
            <person name="Muehling M."/>
            <person name="Daniel R."/>
        </authorList>
    </citation>
    <scope>NUCLEOTIDE SEQUENCE</scope>
</reference>
<feature type="region of interest" description="Disordered" evidence="1">
    <location>
        <begin position="52"/>
        <end position="91"/>
    </location>
</feature>
<evidence type="ECO:0000259" key="2">
    <source>
        <dbReference type="Pfam" id="PF13511"/>
    </source>
</evidence>
<comment type="caution">
    <text evidence="3">The sequence shown here is derived from an EMBL/GenBank/DDBJ whole genome shotgun (WGS) entry which is preliminary data.</text>
</comment>
<gene>
    <name evidence="3" type="ORF">GALL_110830</name>
</gene>
<evidence type="ECO:0000313" key="3">
    <source>
        <dbReference type="EMBL" id="OIR06834.1"/>
    </source>
</evidence>
<dbReference type="EMBL" id="MLJW01000041">
    <property type="protein sequence ID" value="OIR06834.1"/>
    <property type="molecule type" value="Genomic_DNA"/>
</dbReference>
<sequence>MIMKVRLLSLVLLLLGSSLARADTLYKCIDDTGVVLYTNQKGGGKHCTVLSHDQPVSTYAPPKQSPRMATPSDFPRVDGNTQKGRDSDRRKILEQELTTEQQSLEQAQKDLAAGEQIRLGNEKNYQKYLDRVQKLKDNVALHQRNVEALRREMATLR</sequence>
<dbReference type="Pfam" id="PF13511">
    <property type="entry name" value="DUF4124"/>
    <property type="match status" value="1"/>
</dbReference>
<proteinExistence type="predicted"/>
<feature type="domain" description="DUF4124" evidence="2">
    <location>
        <begin position="12"/>
        <end position="65"/>
    </location>
</feature>
<evidence type="ECO:0000256" key="1">
    <source>
        <dbReference type="SAM" id="MobiDB-lite"/>
    </source>
</evidence>
<protein>
    <recommendedName>
        <fullName evidence="2">DUF4124 domain-containing protein</fullName>
    </recommendedName>
</protein>
<accession>A0A1J5SET8</accession>
<organism evidence="3">
    <name type="scientific">mine drainage metagenome</name>
    <dbReference type="NCBI Taxonomy" id="410659"/>
    <lineage>
        <taxon>unclassified sequences</taxon>
        <taxon>metagenomes</taxon>
        <taxon>ecological metagenomes</taxon>
    </lineage>
</organism>
<name>A0A1J5SET8_9ZZZZ</name>
<dbReference type="InterPro" id="IPR025392">
    <property type="entry name" value="DUF4124"/>
</dbReference>